<dbReference type="InterPro" id="IPR015927">
    <property type="entry name" value="Peptidase_S24_S26A/B/C"/>
</dbReference>
<reference evidence="5 6" key="1">
    <citation type="journal article" date="2008" name="BMC Genomics">
        <title>The missing link: Bordetella petrii is endowed with both the metabolic versatility of environmental bacteria and virulence traits of pathogenic Bordetellae.</title>
        <authorList>
            <person name="Gross R."/>
            <person name="Guzman C.A."/>
            <person name="Sebaihia M."/>
            <person name="Martins Dos Santos V.A."/>
            <person name="Pieper D.H."/>
            <person name="Koebnik R."/>
            <person name="Lechner M."/>
            <person name="Bartels D."/>
            <person name="Buhrmester J."/>
            <person name="Choudhuri J.V."/>
            <person name="Ebensen T."/>
            <person name="Gaigalat L."/>
            <person name="Herrmann S."/>
            <person name="Khachane A.N."/>
            <person name="Larisch C."/>
            <person name="Link S."/>
            <person name="Linke B."/>
            <person name="Meyer F."/>
            <person name="Mormann S."/>
            <person name="Nakunst D."/>
            <person name="Rueckert C."/>
            <person name="Schneiker-Bekel S."/>
            <person name="Schulze K."/>
            <person name="Vorhoelter F.J."/>
            <person name="Yevsa T."/>
            <person name="Engle J.T."/>
            <person name="Goldman W.E."/>
            <person name="Puehler A."/>
            <person name="Goebel U.B."/>
            <person name="Goesmann A."/>
            <person name="Bloecker H."/>
            <person name="Kaiser O."/>
            <person name="Martinez-Arias R."/>
        </authorList>
    </citation>
    <scope>NUCLEOTIDE SEQUENCE [LARGE SCALE GENOMIC DNA]</scope>
    <source>
        <strain evidence="6">ATCC BAA-461 / DSM 12804 / CCUG 43448 / CIP 107267 / Se-1111R</strain>
    </source>
</reference>
<organism evidence="5 6">
    <name type="scientific">Bordetella petrii (strain ATCC BAA-461 / DSM 12804 / CCUG 43448 / CIP 107267 / Se-1111R)</name>
    <dbReference type="NCBI Taxonomy" id="340100"/>
    <lineage>
        <taxon>Bacteria</taxon>
        <taxon>Pseudomonadati</taxon>
        <taxon>Pseudomonadota</taxon>
        <taxon>Betaproteobacteria</taxon>
        <taxon>Burkholderiales</taxon>
        <taxon>Alcaligenaceae</taxon>
        <taxon>Bordetella</taxon>
    </lineage>
</organism>
<dbReference type="Proteomes" id="UP000001225">
    <property type="component" value="Chromosome"/>
</dbReference>
<evidence type="ECO:0000256" key="1">
    <source>
        <dbReference type="ARBA" id="ARBA00023015"/>
    </source>
</evidence>
<dbReference type="InterPro" id="IPR039418">
    <property type="entry name" value="LexA-like"/>
</dbReference>
<dbReference type="EMBL" id="AM902716">
    <property type="protein sequence ID" value="CAP41295.1"/>
    <property type="molecule type" value="Genomic_DNA"/>
</dbReference>
<feature type="domain" description="Peptidase S24/S26A/S26B/S26C" evidence="4">
    <location>
        <begin position="129"/>
        <end position="233"/>
    </location>
</feature>
<name>A9I8V9_BORPD</name>
<evidence type="ECO:0000313" key="5">
    <source>
        <dbReference type="EMBL" id="CAP41295.1"/>
    </source>
</evidence>
<dbReference type="GO" id="GO:0003677">
    <property type="term" value="F:DNA binding"/>
    <property type="evidence" value="ECO:0007669"/>
    <property type="project" value="UniProtKB-KW"/>
</dbReference>
<keyword evidence="1" id="KW-0805">Transcription regulation</keyword>
<dbReference type="Pfam" id="PF00717">
    <property type="entry name" value="Peptidase_S24"/>
    <property type="match status" value="1"/>
</dbReference>
<gene>
    <name evidence="5" type="ordered locus">Bpet0963</name>
</gene>
<evidence type="ECO:0000256" key="3">
    <source>
        <dbReference type="ARBA" id="ARBA00023163"/>
    </source>
</evidence>
<proteinExistence type="predicted"/>
<dbReference type="STRING" id="94624.Bpet0963"/>
<dbReference type="CDD" id="cd06529">
    <property type="entry name" value="S24_LexA-like"/>
    <property type="match status" value="1"/>
</dbReference>
<dbReference type="SUPFAM" id="SSF51306">
    <property type="entry name" value="LexA/Signal peptidase"/>
    <property type="match status" value="1"/>
</dbReference>
<dbReference type="PANTHER" id="PTHR40661:SF3">
    <property type="entry name" value="FELS-1 PROPHAGE TRANSCRIPTIONAL REGULATOR"/>
    <property type="match status" value="1"/>
</dbReference>
<dbReference type="eggNOG" id="COG2932">
    <property type="taxonomic scope" value="Bacteria"/>
</dbReference>
<keyword evidence="6" id="KW-1185">Reference proteome</keyword>
<dbReference type="AlphaFoldDB" id="A9I8V9"/>
<evidence type="ECO:0000313" key="6">
    <source>
        <dbReference type="Proteomes" id="UP000001225"/>
    </source>
</evidence>
<keyword evidence="3" id="KW-0804">Transcription</keyword>
<keyword evidence="2" id="KW-0238">DNA-binding</keyword>
<dbReference type="Gene3D" id="2.10.109.10">
    <property type="entry name" value="Umud Fragment, subunit A"/>
    <property type="match status" value="1"/>
</dbReference>
<evidence type="ECO:0000256" key="2">
    <source>
        <dbReference type="ARBA" id="ARBA00023125"/>
    </source>
</evidence>
<dbReference type="InterPro" id="IPR036286">
    <property type="entry name" value="LexA/Signal_pep-like_sf"/>
</dbReference>
<sequence length="242" mass="27041">MDRYEARRRALHRLRTQLDQPSGRGGIAKLAAILGKAPNYVSRMLYESTKEGSKRIGDDSVALLNEKFPGWMAEDGWGSAGSNVLQFAPDARAATSHHDDLTIHQFGTGGSMGQGLHLPDQPGVIQSWRVSAEWVEKNVRAYSAKQNLCIVTGFGDSMQPMFNPGDPLLVDVGIRVVDFDAVYFFRVGNEGFVKRLQRIPMESGLIIRAKSENKEYDSWDITSVMDFEVLGRVLKVWCSRDF</sequence>
<accession>A9I8V9</accession>
<protein>
    <submittedName>
        <fullName evidence="5">Transcriptional regulator</fullName>
    </submittedName>
</protein>
<dbReference type="KEGG" id="bpt:Bpet0963"/>
<evidence type="ECO:0000259" key="4">
    <source>
        <dbReference type="Pfam" id="PF00717"/>
    </source>
</evidence>
<dbReference type="PANTHER" id="PTHR40661">
    <property type="match status" value="1"/>
</dbReference>